<evidence type="ECO:0000313" key="6">
    <source>
        <dbReference type="EMBL" id="EFG04219.2"/>
    </source>
</evidence>
<evidence type="ECO:0000313" key="7">
    <source>
        <dbReference type="Proteomes" id="UP000002357"/>
    </source>
</evidence>
<dbReference type="OrthoDB" id="4746309at2"/>
<dbReference type="InterPro" id="IPR001128">
    <property type="entry name" value="Cyt_P450"/>
</dbReference>
<reference evidence="6 7" key="1">
    <citation type="journal article" date="2010" name="Genome Biol. Evol.">
        <title>The sequence of a 1.8-mb bacterial linear plasmid reveals a rich evolutionary reservoir of secondary metabolic pathways.</title>
        <authorList>
            <person name="Medema M.H."/>
            <person name="Trefzer A."/>
            <person name="Kovalchuk A."/>
            <person name="van den Berg M."/>
            <person name="Mueller U."/>
            <person name="Heijne W."/>
            <person name="Wu L."/>
            <person name="Alam M.T."/>
            <person name="Ronning C.M."/>
            <person name="Nierman W.C."/>
            <person name="Bovenberg R.A.L."/>
            <person name="Breitling R."/>
            <person name="Takano E."/>
        </authorList>
    </citation>
    <scope>NUCLEOTIDE SEQUENCE [LARGE SCALE GENOMIC DNA]</scope>
    <source>
        <strain evidence="7">ATCC 27064 / DSM 738 / JCM 4710 / NBRC 13307 / NCIMB 12785 / NRRL 3585 / VKM Ac-602</strain>
        <plasmid evidence="6">pSCL4</plasmid>
    </source>
</reference>
<proteinExistence type="inferred from homology"/>
<evidence type="ECO:0000256" key="4">
    <source>
        <dbReference type="RuleBase" id="RU000461"/>
    </source>
</evidence>
<evidence type="ECO:0000256" key="3">
    <source>
        <dbReference type="PIRSR" id="PIRSR602401-1"/>
    </source>
</evidence>
<geneLocation type="plasmid" evidence="6 7">
    <name>pSCL4</name>
</geneLocation>
<organism evidence="6 7">
    <name type="scientific">Streptomyces clavuligerus</name>
    <dbReference type="NCBI Taxonomy" id="1901"/>
    <lineage>
        <taxon>Bacteria</taxon>
        <taxon>Bacillati</taxon>
        <taxon>Actinomycetota</taxon>
        <taxon>Actinomycetes</taxon>
        <taxon>Kitasatosporales</taxon>
        <taxon>Streptomycetaceae</taxon>
        <taxon>Streptomyces</taxon>
    </lineage>
</organism>
<protein>
    <submittedName>
        <fullName evidence="6">Cytochrome P450</fullName>
    </submittedName>
</protein>
<dbReference type="AlphaFoldDB" id="D5SJX6"/>
<dbReference type="RefSeq" id="WP_003963265.1">
    <property type="nucleotide sequence ID" value="NZ_CM000914.1"/>
</dbReference>
<dbReference type="Gene3D" id="1.10.630.10">
    <property type="entry name" value="Cytochrome P450"/>
    <property type="match status" value="1"/>
</dbReference>
<dbReference type="PRINTS" id="PR00385">
    <property type="entry name" value="P450"/>
</dbReference>
<evidence type="ECO:0000256" key="5">
    <source>
        <dbReference type="SAM" id="MobiDB-lite"/>
    </source>
</evidence>
<dbReference type="GO" id="GO:0016705">
    <property type="term" value="F:oxidoreductase activity, acting on paired donors, with incorporation or reduction of molecular oxygen"/>
    <property type="evidence" value="ECO:0007669"/>
    <property type="project" value="InterPro"/>
</dbReference>
<dbReference type="GO" id="GO:0020037">
    <property type="term" value="F:heme binding"/>
    <property type="evidence" value="ECO:0007669"/>
    <property type="project" value="InterPro"/>
</dbReference>
<comment type="cofactor">
    <cofactor evidence="1 3">
        <name>heme</name>
        <dbReference type="ChEBI" id="CHEBI:30413"/>
    </cofactor>
</comment>
<evidence type="ECO:0000256" key="2">
    <source>
        <dbReference type="ARBA" id="ARBA00010617"/>
    </source>
</evidence>
<dbReference type="PROSITE" id="PS00086">
    <property type="entry name" value="CYTOCHROME_P450"/>
    <property type="match status" value="1"/>
</dbReference>
<keyword evidence="3 4" id="KW-0479">Metal-binding</keyword>
<dbReference type="SUPFAM" id="SSF48264">
    <property type="entry name" value="Cytochrome P450"/>
    <property type="match status" value="1"/>
</dbReference>
<keyword evidence="3 4" id="KW-0349">Heme</keyword>
<keyword evidence="7" id="KW-1185">Reference proteome</keyword>
<dbReference type="GO" id="GO:0004497">
    <property type="term" value="F:monooxygenase activity"/>
    <property type="evidence" value="ECO:0007669"/>
    <property type="project" value="UniProtKB-KW"/>
</dbReference>
<name>D5SJX6_STRCL</name>
<dbReference type="InterPro" id="IPR036396">
    <property type="entry name" value="Cyt_P450_sf"/>
</dbReference>
<dbReference type="InterPro" id="IPR002401">
    <property type="entry name" value="Cyt_P450_E_grp-I"/>
</dbReference>
<dbReference type="PANTHER" id="PTHR24305:SF166">
    <property type="entry name" value="CYTOCHROME P450 12A4, MITOCHONDRIAL-RELATED"/>
    <property type="match status" value="1"/>
</dbReference>
<evidence type="ECO:0000256" key="1">
    <source>
        <dbReference type="ARBA" id="ARBA00001971"/>
    </source>
</evidence>
<dbReference type="GO" id="GO:0005506">
    <property type="term" value="F:iron ion binding"/>
    <property type="evidence" value="ECO:0007669"/>
    <property type="project" value="InterPro"/>
</dbReference>
<dbReference type="PRINTS" id="PR00463">
    <property type="entry name" value="EP450I"/>
</dbReference>
<keyword evidence="4" id="KW-0560">Oxidoreductase</keyword>
<feature type="region of interest" description="Disordered" evidence="5">
    <location>
        <begin position="451"/>
        <end position="486"/>
    </location>
</feature>
<dbReference type="Pfam" id="PF00067">
    <property type="entry name" value="p450"/>
    <property type="match status" value="1"/>
</dbReference>
<dbReference type="InterPro" id="IPR017972">
    <property type="entry name" value="Cyt_P450_CS"/>
</dbReference>
<gene>
    <name evidence="6" type="ORF">SCLAV_p0732</name>
</gene>
<dbReference type="GeneID" id="93733851"/>
<dbReference type="EMBL" id="CM000914">
    <property type="protein sequence ID" value="EFG04219.2"/>
    <property type="molecule type" value="Genomic_DNA"/>
</dbReference>
<keyword evidence="6" id="KW-0614">Plasmid</keyword>
<feature type="binding site" description="axial binding residue" evidence="3">
    <location>
        <position position="402"/>
    </location>
    <ligand>
        <name>heme</name>
        <dbReference type="ChEBI" id="CHEBI:30413"/>
    </ligand>
    <ligandPart>
        <name>Fe</name>
        <dbReference type="ChEBI" id="CHEBI:18248"/>
    </ligandPart>
</feature>
<comment type="similarity">
    <text evidence="2 4">Belongs to the cytochrome P450 family.</text>
</comment>
<keyword evidence="3 4" id="KW-0408">Iron</keyword>
<dbReference type="PANTHER" id="PTHR24305">
    <property type="entry name" value="CYTOCHROME P450"/>
    <property type="match status" value="1"/>
</dbReference>
<dbReference type="KEGG" id="sclf:BB341_27905"/>
<keyword evidence="4" id="KW-0503">Monooxygenase</keyword>
<dbReference type="InterPro" id="IPR050121">
    <property type="entry name" value="Cytochrome_P450_monoxygenase"/>
</dbReference>
<accession>D5SJX6</accession>
<dbReference type="Proteomes" id="UP000002357">
    <property type="component" value="Plasmid pSCL4"/>
</dbReference>
<sequence length="486" mass="52437">MTSTVAALGHPPPAAPGALPLVGHGLGLYRDPLRLLLRLHRPGTGPGVLRLLLGRRPIVLVTRRELVHRILVTDPHPYDKGGPFFDFIRYMAGNGLATCNNADHRVQRPLVQPAFHPTAISSYGPVVADAGRRVVDDWHDGQTLDVSEEAMKLATLTVLGTLFRDADFAQAVTDSVRTFPQLEKDGFIRMVLPPSLHRLPLPALRRVDRGRELIRTALAGAIAAHRATGADGNEVLSRLMAATGPDGTPAFTETDLVDQVFTLIGAGVETSASSVASALHLLATDQDVQHRLRAELADVLGGRDPVAEDLPRLPLLGRVVTETLRLYPSVWLVSRVTTAPVELGGHRIPAGVDVVFSPYCLHRDPEVFPRPASFDPDRWLPERAGRAQRQALIPFSTGRRKCVGDTLAMNEIALFLASALTRYRFRHAPGSRSRPTALATLSLAGIRLTVHRLTDPDPDPDPGSGPGPDPGADSGFDGHQPAEPAR</sequence>
<dbReference type="eggNOG" id="COG2124">
    <property type="taxonomic scope" value="Bacteria"/>
</dbReference>